<dbReference type="PANTHER" id="PTHR42973:SF39">
    <property type="entry name" value="FAD-BINDING PCMH-TYPE DOMAIN-CONTAINING PROTEIN"/>
    <property type="match status" value="1"/>
</dbReference>
<accession>A0A443RY47</accession>
<proteinExistence type="inferred from homology"/>
<dbReference type="OrthoDB" id="415825at2759"/>
<comment type="subcellular location">
    <subcellularLocation>
        <location evidence="2">Peroxisome</location>
    </subcellularLocation>
</comment>
<feature type="domain" description="FAD-binding PCMH-type" evidence="8">
    <location>
        <begin position="37"/>
        <end position="211"/>
    </location>
</feature>
<dbReference type="InterPro" id="IPR016166">
    <property type="entry name" value="FAD-bd_PCMH"/>
</dbReference>
<comment type="similarity">
    <text evidence="3">Belongs to the oxygen-dependent FAD-linked oxidoreductase family.</text>
</comment>
<evidence type="ECO:0000256" key="7">
    <source>
        <dbReference type="ARBA" id="ARBA00023140"/>
    </source>
</evidence>
<reference evidence="9 10" key="1">
    <citation type="journal article" date="2018" name="Gigascience">
        <title>Genomes of trombidid mites reveal novel predicted allergens and laterally-transferred genes associated with secondary metabolism.</title>
        <authorList>
            <person name="Dong X."/>
            <person name="Chaisiri K."/>
            <person name="Xia D."/>
            <person name="Armstrong S.D."/>
            <person name="Fang Y."/>
            <person name="Donnelly M.J."/>
            <person name="Kadowaki T."/>
            <person name="McGarry J.W."/>
            <person name="Darby A.C."/>
            <person name="Makepeace B.L."/>
        </authorList>
    </citation>
    <scope>NUCLEOTIDE SEQUENCE [LARGE SCALE GENOMIC DNA]</scope>
    <source>
        <strain evidence="9">UoL-UT</strain>
    </source>
</reference>
<dbReference type="GO" id="GO:0016491">
    <property type="term" value="F:oxidoreductase activity"/>
    <property type="evidence" value="ECO:0007669"/>
    <property type="project" value="UniProtKB-KW"/>
</dbReference>
<dbReference type="SUPFAM" id="SSF56176">
    <property type="entry name" value="FAD-binding/transporter-associated domain-like"/>
    <property type="match status" value="1"/>
</dbReference>
<dbReference type="EMBL" id="NCKV01018683">
    <property type="protein sequence ID" value="RWS20273.1"/>
    <property type="molecule type" value="Genomic_DNA"/>
</dbReference>
<comment type="caution">
    <text evidence="9">The sequence shown here is derived from an EMBL/GenBank/DDBJ whole genome shotgun (WGS) entry which is preliminary data.</text>
</comment>
<dbReference type="PANTHER" id="PTHR42973">
    <property type="entry name" value="BINDING OXIDOREDUCTASE, PUTATIVE (AFU_ORTHOLOGUE AFUA_1G17690)-RELATED"/>
    <property type="match status" value="1"/>
</dbReference>
<feature type="non-terminal residue" evidence="9">
    <location>
        <position position="434"/>
    </location>
</feature>
<evidence type="ECO:0000256" key="6">
    <source>
        <dbReference type="ARBA" id="ARBA00023002"/>
    </source>
</evidence>
<evidence type="ECO:0000256" key="5">
    <source>
        <dbReference type="ARBA" id="ARBA00022827"/>
    </source>
</evidence>
<dbReference type="InterPro" id="IPR016169">
    <property type="entry name" value="FAD-bd_PCMH_sub2"/>
</dbReference>
<evidence type="ECO:0000256" key="2">
    <source>
        <dbReference type="ARBA" id="ARBA00004275"/>
    </source>
</evidence>
<evidence type="ECO:0000256" key="1">
    <source>
        <dbReference type="ARBA" id="ARBA00001974"/>
    </source>
</evidence>
<name>A0A443RY47_9ACAR</name>
<dbReference type="GO" id="GO:0071949">
    <property type="term" value="F:FAD binding"/>
    <property type="evidence" value="ECO:0007669"/>
    <property type="project" value="InterPro"/>
</dbReference>
<dbReference type="STRING" id="299467.A0A443RY47"/>
<dbReference type="AlphaFoldDB" id="A0A443RY47"/>
<dbReference type="Proteomes" id="UP000288716">
    <property type="component" value="Unassembled WGS sequence"/>
</dbReference>
<dbReference type="GO" id="GO:0005777">
    <property type="term" value="C:peroxisome"/>
    <property type="evidence" value="ECO:0007669"/>
    <property type="project" value="UniProtKB-SubCell"/>
</dbReference>
<dbReference type="InterPro" id="IPR036318">
    <property type="entry name" value="FAD-bd_PCMH-like_sf"/>
</dbReference>
<evidence type="ECO:0000256" key="3">
    <source>
        <dbReference type="ARBA" id="ARBA00005466"/>
    </source>
</evidence>
<dbReference type="VEuPathDB" id="VectorBase:LDEU011767"/>
<evidence type="ECO:0000313" key="10">
    <source>
        <dbReference type="Proteomes" id="UP000288716"/>
    </source>
</evidence>
<dbReference type="InterPro" id="IPR050416">
    <property type="entry name" value="FAD-linked_Oxidoreductase"/>
</dbReference>
<feature type="non-terminal residue" evidence="9">
    <location>
        <position position="1"/>
    </location>
</feature>
<keyword evidence="6" id="KW-0560">Oxidoreductase</keyword>
<evidence type="ECO:0000313" key="9">
    <source>
        <dbReference type="EMBL" id="RWS20273.1"/>
    </source>
</evidence>
<comment type="cofactor">
    <cofactor evidence="1">
        <name>FAD</name>
        <dbReference type="ChEBI" id="CHEBI:57692"/>
    </cofactor>
</comment>
<dbReference type="Pfam" id="PF01565">
    <property type="entry name" value="FAD_binding_4"/>
    <property type="match status" value="1"/>
</dbReference>
<evidence type="ECO:0000256" key="4">
    <source>
        <dbReference type="ARBA" id="ARBA00022630"/>
    </source>
</evidence>
<sequence length="434" mass="48932">VYAEFETCLSDSNCGAELVSINDQRYNEFNYQVNIRKMVKPLGYILIKTTKDVQKAVSCAKTFGVSLSIMSGKHAFEKSSYGNNNNNYVIDLSQLKNVTVNTTTMTATVEPGITLMSLSEILWNAGKYGFTVGTCPSVGLSGFALGGGFSLTSRTFGLAVDRMIGFKIVTADEQVRNVSKDENSDLFWALRGAGNRHFGIVTQLKIKIFNATNEFIWIRKQYTGILCQLRQLFTQWQAWIAANPSDSVTADFVKGQFSCSQFTLTFVIRNKTKIDSENQLKLIMSKFTSITMSDVRTGSYMDVLNATASDNWAAKNRQFYYRSKGFYVSKFLNESEITSFVIAINTNYHAIFVASMYGGEINKRQRNETAYVHRTSLYVMQFIVQLEVANYGTVEITQLLGKTYEDSLKSLVGQLQFMSNGEHYQNYEDYDLLD</sequence>
<organism evidence="9 10">
    <name type="scientific">Leptotrombidium deliense</name>
    <dbReference type="NCBI Taxonomy" id="299467"/>
    <lineage>
        <taxon>Eukaryota</taxon>
        <taxon>Metazoa</taxon>
        <taxon>Ecdysozoa</taxon>
        <taxon>Arthropoda</taxon>
        <taxon>Chelicerata</taxon>
        <taxon>Arachnida</taxon>
        <taxon>Acari</taxon>
        <taxon>Acariformes</taxon>
        <taxon>Trombidiformes</taxon>
        <taxon>Prostigmata</taxon>
        <taxon>Anystina</taxon>
        <taxon>Parasitengona</taxon>
        <taxon>Trombiculoidea</taxon>
        <taxon>Trombiculidae</taxon>
        <taxon>Leptotrombidium</taxon>
    </lineage>
</organism>
<keyword evidence="4" id="KW-0285">Flavoprotein</keyword>
<dbReference type="PROSITE" id="PS51387">
    <property type="entry name" value="FAD_PCMH"/>
    <property type="match status" value="1"/>
</dbReference>
<keyword evidence="5" id="KW-0274">FAD</keyword>
<dbReference type="Gene3D" id="3.40.462.20">
    <property type="match status" value="1"/>
</dbReference>
<protein>
    <recommendedName>
        <fullName evidence="8">FAD-binding PCMH-type domain-containing protein</fullName>
    </recommendedName>
</protein>
<dbReference type="Gene3D" id="3.30.465.10">
    <property type="match status" value="1"/>
</dbReference>
<evidence type="ECO:0000259" key="8">
    <source>
        <dbReference type="PROSITE" id="PS51387"/>
    </source>
</evidence>
<keyword evidence="10" id="KW-1185">Reference proteome</keyword>
<dbReference type="InterPro" id="IPR006094">
    <property type="entry name" value="Oxid_FAD_bind_N"/>
</dbReference>
<keyword evidence="7" id="KW-0576">Peroxisome</keyword>
<gene>
    <name evidence="9" type="ORF">B4U80_12117</name>
</gene>